<dbReference type="Proteomes" id="UP000271098">
    <property type="component" value="Unassembled WGS sequence"/>
</dbReference>
<evidence type="ECO:0000313" key="3">
    <source>
        <dbReference type="Proteomes" id="UP000271098"/>
    </source>
</evidence>
<reference evidence="2 3" key="2">
    <citation type="submission" date="2018-11" db="EMBL/GenBank/DDBJ databases">
        <authorList>
            <consortium name="Pathogen Informatics"/>
        </authorList>
    </citation>
    <scope>NUCLEOTIDE SEQUENCE [LARGE SCALE GENOMIC DNA]</scope>
</reference>
<evidence type="ECO:0000313" key="2">
    <source>
        <dbReference type="EMBL" id="VDK58903.1"/>
    </source>
</evidence>
<dbReference type="Pfam" id="PF23390">
    <property type="entry name" value="Beta-prop_WDR35_2nd"/>
    <property type="match status" value="1"/>
</dbReference>
<dbReference type="InterPro" id="IPR056158">
    <property type="entry name" value="Beta-prop_IFT121_2nd"/>
</dbReference>
<proteinExistence type="predicted"/>
<reference evidence="4" key="1">
    <citation type="submission" date="2016-06" db="UniProtKB">
        <authorList>
            <consortium name="WormBaseParasite"/>
        </authorList>
    </citation>
    <scope>IDENTIFICATION</scope>
</reference>
<name>A0A183DFV2_9BILA</name>
<sequence length="104" mass="11599">MQICNGIGTPVDSKYTNLEPKYVAMNGSEVVIANNFSFIVWPYNIPRASTRELNSSIVDTTSTALADTLYYVDKNEEKVDLRSLDAQRQSQVMKTASLFASNLQ</sequence>
<accession>A0A183DFV2</accession>
<gene>
    <name evidence="2" type="ORF">GPUH_LOCUS7592</name>
</gene>
<organism evidence="4">
    <name type="scientific">Gongylonema pulchrum</name>
    <dbReference type="NCBI Taxonomy" id="637853"/>
    <lineage>
        <taxon>Eukaryota</taxon>
        <taxon>Metazoa</taxon>
        <taxon>Ecdysozoa</taxon>
        <taxon>Nematoda</taxon>
        <taxon>Chromadorea</taxon>
        <taxon>Rhabditida</taxon>
        <taxon>Spirurina</taxon>
        <taxon>Spiruromorpha</taxon>
        <taxon>Spiruroidea</taxon>
        <taxon>Gongylonematidae</taxon>
        <taxon>Gongylonema</taxon>
    </lineage>
</organism>
<dbReference type="AlphaFoldDB" id="A0A183DFV2"/>
<keyword evidence="3" id="KW-1185">Reference proteome</keyword>
<evidence type="ECO:0000313" key="4">
    <source>
        <dbReference type="WBParaSite" id="GPUH_0000760201-mRNA-1"/>
    </source>
</evidence>
<dbReference type="OrthoDB" id="10260567at2759"/>
<dbReference type="WBParaSite" id="GPUH_0000760201-mRNA-1">
    <property type="protein sequence ID" value="GPUH_0000760201-mRNA-1"/>
    <property type="gene ID" value="GPUH_0000760201"/>
</dbReference>
<dbReference type="EMBL" id="UYRT01019994">
    <property type="protein sequence ID" value="VDK58903.1"/>
    <property type="molecule type" value="Genomic_DNA"/>
</dbReference>
<feature type="domain" description="IFT121 second beta-propeller" evidence="1">
    <location>
        <begin position="1"/>
        <end position="91"/>
    </location>
</feature>
<evidence type="ECO:0000259" key="1">
    <source>
        <dbReference type="Pfam" id="PF23390"/>
    </source>
</evidence>
<protein>
    <submittedName>
        <fullName evidence="4">Vanin_C domain-containing protein</fullName>
    </submittedName>
</protein>